<feature type="region of interest" description="Disordered" evidence="1">
    <location>
        <begin position="1"/>
        <end position="27"/>
    </location>
</feature>
<feature type="transmembrane region" description="Helical" evidence="2">
    <location>
        <begin position="35"/>
        <end position="57"/>
    </location>
</feature>
<feature type="transmembrane region" description="Helical" evidence="2">
    <location>
        <begin position="696"/>
        <end position="717"/>
    </location>
</feature>
<feature type="transmembrane region" description="Helical" evidence="2">
    <location>
        <begin position="614"/>
        <end position="643"/>
    </location>
</feature>
<keyword evidence="2" id="KW-0812">Transmembrane</keyword>
<reference evidence="3" key="1">
    <citation type="submission" date="2019-06" db="EMBL/GenBank/DDBJ databases">
        <title>Genomics analysis of Aphanomyces spp. identifies a new class of oomycete effector associated with host adaptation.</title>
        <authorList>
            <person name="Gaulin E."/>
        </authorList>
    </citation>
    <scope>NUCLEOTIDE SEQUENCE</scope>
    <source>
        <strain evidence="3">CBS 578.67</strain>
    </source>
</reference>
<gene>
    <name evidence="3" type="ORF">As57867_020879</name>
</gene>
<feature type="transmembrane region" description="Helical" evidence="2">
    <location>
        <begin position="791"/>
        <end position="814"/>
    </location>
</feature>
<protein>
    <submittedName>
        <fullName evidence="3">Uncharacterized protein</fullName>
    </submittedName>
</protein>
<sequence>MHVRPPFVADAVPKTSGPMKPTSSGIRSRRRLPPIILSALGCIYLGFTTASSTWYLVQLAPSFQNDLWWVGYSASGHQALMIDVFNAILTTQASGAVDILAPRWTIDKSYHDPQSTTKIYPTYGRRLVLLDLTSIEYAVVNLRALSPSWSVAMSTQYCWVDLNLEFELALTAARQQRCVNLYQSNGAVYFETVLRNQNWDQYSQMYGGDNGVFTIAMQMWLAQVPSGQAWLAATAAARRTTSVAQEAAYWHAHNLTSFQMQWQNSFQTGVGETILVKNALGLTYEIGLKKMSQLDLSWTSLVMNCNILNEMLNMLAHNRSLIRSAANSFTQPPVIDAEDMLGLQDSNGNYVNQMELFRTTIGPFLAVDMYYIDVPPSLLSLYNAFQDALYATLDNQPGSLQATLDAIPAITFTPTPPAWQDPTLNFYGGNPMCFVYGPLPYVQDTFGFFDTCTSQLPLNVAMTHYSTVFAAVVMGPQAVDAAAICNLQSSDIPTCRQYLQRTLTATARLIPDTTPFPALVTTSTHALAELNVGLMQFASNADGSVWTLLQQPIVDVASTAWSYYGWAMVYDWVQGKREVVSFHGDVAAVVLISTADSPVLFSSNADIISSATRLFYYLVAYSTFILGVLAVGCILGTLVLVFRMDGANLFWFNRIVGFIWVGRPLLFVRGVTAVLVLSTTQLALVEPIAGHSRFAFAPRSVLASMVLAGEATWLLYVSQDFLTIALNRFTKVYGPISCLAAWVALVALELASPVLPIATLDRHCTAHDMDNSVQCVSGVLQIGNLARFVEIFAVMGAAMLAALVLGHVGVLMCFRRRDDEIPTRHLLGVADLYVASEAGQAERWTLDKVSCLMAGL</sequence>
<organism evidence="3">
    <name type="scientific">Aphanomyces stellatus</name>
    <dbReference type="NCBI Taxonomy" id="120398"/>
    <lineage>
        <taxon>Eukaryota</taxon>
        <taxon>Sar</taxon>
        <taxon>Stramenopiles</taxon>
        <taxon>Oomycota</taxon>
        <taxon>Saprolegniomycetes</taxon>
        <taxon>Saprolegniales</taxon>
        <taxon>Verrucalvaceae</taxon>
        <taxon>Aphanomyces</taxon>
    </lineage>
</organism>
<accession>A0A6A4XWU5</accession>
<name>A0A6A4XWU5_9STRA</name>
<evidence type="ECO:0000256" key="1">
    <source>
        <dbReference type="SAM" id="MobiDB-lite"/>
    </source>
</evidence>
<dbReference type="OrthoDB" id="73567at2759"/>
<evidence type="ECO:0000313" key="3">
    <source>
        <dbReference type="EMBL" id="KAF0687299.1"/>
    </source>
</evidence>
<dbReference type="AlphaFoldDB" id="A0A6A4XWU5"/>
<evidence type="ECO:0000256" key="2">
    <source>
        <dbReference type="SAM" id="Phobius"/>
    </source>
</evidence>
<keyword evidence="2" id="KW-0472">Membrane</keyword>
<proteinExistence type="predicted"/>
<dbReference type="EMBL" id="VJMH01006940">
    <property type="protein sequence ID" value="KAF0687299.1"/>
    <property type="molecule type" value="Genomic_DNA"/>
</dbReference>
<comment type="caution">
    <text evidence="3">The sequence shown here is derived from an EMBL/GenBank/DDBJ whole genome shotgun (WGS) entry which is preliminary data.</text>
</comment>
<feature type="transmembrane region" description="Helical" evidence="2">
    <location>
        <begin position="655"/>
        <end position="676"/>
    </location>
</feature>
<keyword evidence="2" id="KW-1133">Transmembrane helix</keyword>
<feature type="non-terminal residue" evidence="3">
    <location>
        <position position="856"/>
    </location>
</feature>